<dbReference type="RefSeq" id="YP_238939.1">
    <property type="nucleotide sequence ID" value="NC_007022.1"/>
</dbReference>
<evidence type="ECO:0000313" key="1">
    <source>
        <dbReference type="EMBL" id="AAX63699.1"/>
    </source>
</evidence>
<accession>Q56EF1</accession>
<dbReference type="Proteomes" id="UP000000917">
    <property type="component" value="Segment"/>
</dbReference>
<reference evidence="1 2" key="1">
    <citation type="submission" date="2005-03" db="EMBL/GenBank/DDBJ databases">
        <title>Comparative analysis of the Aeromonas bacteriophage 31 genome.</title>
        <authorList>
            <person name="Nolan J.M."/>
            <person name="Petrov V."/>
            <person name="Bertrand C."/>
            <person name="Krisch H.M."/>
            <person name="Karam J.D."/>
        </authorList>
    </citation>
    <scope>NUCLEOTIDE SEQUENCE [LARGE SCALE GENOMIC DNA]</scope>
</reference>
<proteinExistence type="predicted"/>
<name>Q56EF1_9CAUD</name>
<dbReference type="GeneID" id="3416748"/>
<protein>
    <submittedName>
        <fullName evidence="1">Uncharacterized protein PHG31ORF213c</fullName>
    </submittedName>
</protein>
<dbReference type="OrthoDB" id="36960at10239"/>
<dbReference type="EMBL" id="AY962392">
    <property type="protein sequence ID" value="AAX63699.1"/>
    <property type="molecule type" value="Genomic_DNA"/>
</dbReference>
<organism evidence="1 2">
    <name type="scientific">Aeromonas phage 31</name>
    <dbReference type="NCBI Taxonomy" id="321023"/>
    <lineage>
        <taxon>Viruses</taxon>
        <taxon>Duplodnaviria</taxon>
        <taxon>Heunggongvirae</taxon>
        <taxon>Uroviricota</taxon>
        <taxon>Caudoviricetes</taxon>
        <taxon>Pantevenvirales</taxon>
        <taxon>Straboviridae</taxon>
        <taxon>Biquartavirus</taxon>
        <taxon>Biquartavirus 44RR2</taxon>
    </lineage>
</organism>
<sequence length="82" mass="9492">MKNILDYPENTRASGLPKELLDLHEERGAKTVEALGGQEAFFTLIKSKPAGDWILDYKEKFEEVNGTKFSQQHHFWNIRKIS</sequence>
<evidence type="ECO:0000313" key="2">
    <source>
        <dbReference type="Proteomes" id="UP000000917"/>
    </source>
</evidence>
<dbReference type="KEGG" id="vg:3416748"/>
<gene>
    <name evidence="1" type="primary">PHG31ORF213c</name>
    <name evidence="1" type="ORF">PHG31p210</name>
</gene>